<dbReference type="InterPro" id="IPR057670">
    <property type="entry name" value="SH3_retrovirus"/>
</dbReference>
<dbReference type="EMBL" id="QGNW01000174">
    <property type="protein sequence ID" value="RVW88319.1"/>
    <property type="molecule type" value="Genomic_DNA"/>
</dbReference>
<evidence type="ECO:0000259" key="1">
    <source>
        <dbReference type="Pfam" id="PF25597"/>
    </source>
</evidence>
<feature type="domain" description="Retroviral polymerase SH3-like" evidence="1">
    <location>
        <begin position="286"/>
        <end position="321"/>
    </location>
</feature>
<dbReference type="PANTHER" id="PTHR47481:SF2">
    <property type="entry name" value="RETROTRANSPOSON GAG DOMAIN-CONTAINING PROTEIN"/>
    <property type="match status" value="1"/>
</dbReference>
<protein>
    <submittedName>
        <fullName evidence="2">Retrovirus-related Pol polyprotein from transposon RE2</fullName>
    </submittedName>
</protein>
<gene>
    <name evidence="2" type="primary">RE2_161</name>
    <name evidence="2" type="ORF">CK203_040961</name>
</gene>
<organism evidence="2 3">
    <name type="scientific">Vitis vinifera</name>
    <name type="common">Grape</name>
    <dbReference type="NCBI Taxonomy" id="29760"/>
    <lineage>
        <taxon>Eukaryota</taxon>
        <taxon>Viridiplantae</taxon>
        <taxon>Streptophyta</taxon>
        <taxon>Embryophyta</taxon>
        <taxon>Tracheophyta</taxon>
        <taxon>Spermatophyta</taxon>
        <taxon>Magnoliopsida</taxon>
        <taxon>eudicotyledons</taxon>
        <taxon>Gunneridae</taxon>
        <taxon>Pentapetalae</taxon>
        <taxon>rosids</taxon>
        <taxon>Vitales</taxon>
        <taxon>Vitaceae</taxon>
        <taxon>Viteae</taxon>
        <taxon>Vitis</taxon>
    </lineage>
</organism>
<dbReference type="PANTHER" id="PTHR47481">
    <property type="match status" value="1"/>
</dbReference>
<sequence length="407" mass="44399">MASSSSVTSNHYINPITTVPYLSNLPFTISVKLNSSNYPIWKAQALPYFRGQAIFGYLNGTIPTPPQEIDAPHPNTGAIIKIPNPQYLQWLRHDSLILSTINASLTEDVLTQVMSYTTSQELANAQKGVLFANAYFLSIKQMADELALAGQPLKPDDIITYVLARLGQEYDSLASTITSRSDPVTLKGFYSLLLICESRIHHNNKSLPVTASDQQTPKNQPQAMVAAHYQYTDNEWHPDTGATLHLTNDVNNIHLQHEDYGSPDHIQVGNGAGLLGKPPASRTTQYSVGHRGYKCLDVSTGKIFVSRHVVFDESLYPYTIPESIEPTPKPTPIVLPPNLNLSLSSSSVSVGINVQSAAPSPLHMASTSCPHTDLHIVSGSLARDATLSQHEDRLAPPLLSSPPCPQH</sequence>
<accession>A0A438HV46</accession>
<evidence type="ECO:0000313" key="3">
    <source>
        <dbReference type="Proteomes" id="UP000288805"/>
    </source>
</evidence>
<evidence type="ECO:0000313" key="2">
    <source>
        <dbReference type="EMBL" id="RVW88319.1"/>
    </source>
</evidence>
<comment type="caution">
    <text evidence="2">The sequence shown here is derived from an EMBL/GenBank/DDBJ whole genome shotgun (WGS) entry which is preliminary data.</text>
</comment>
<name>A0A438HV46_VITVI</name>
<reference evidence="2 3" key="1">
    <citation type="journal article" date="2018" name="PLoS Genet.">
        <title>Population sequencing reveals clonal diversity and ancestral inbreeding in the grapevine cultivar Chardonnay.</title>
        <authorList>
            <person name="Roach M.J."/>
            <person name="Johnson D.L."/>
            <person name="Bohlmann J."/>
            <person name="van Vuuren H.J."/>
            <person name="Jones S.J."/>
            <person name="Pretorius I.S."/>
            <person name="Schmidt S.A."/>
            <person name="Borneman A.R."/>
        </authorList>
    </citation>
    <scope>NUCLEOTIDE SEQUENCE [LARGE SCALE GENOMIC DNA]</scope>
    <source>
        <strain evidence="3">cv. Chardonnay</strain>
        <tissue evidence="2">Leaf</tissue>
    </source>
</reference>
<dbReference type="AlphaFoldDB" id="A0A438HV46"/>
<dbReference type="Pfam" id="PF25597">
    <property type="entry name" value="SH3_retrovirus"/>
    <property type="match status" value="1"/>
</dbReference>
<dbReference type="Proteomes" id="UP000288805">
    <property type="component" value="Unassembled WGS sequence"/>
</dbReference>
<proteinExistence type="predicted"/>